<dbReference type="Proteomes" id="UP000580910">
    <property type="component" value="Unassembled WGS sequence"/>
</dbReference>
<feature type="coiled-coil region" evidence="1">
    <location>
        <begin position="90"/>
        <end position="117"/>
    </location>
</feature>
<gene>
    <name evidence="2" type="ORF">FB382_004342</name>
</gene>
<name>A0A7W3J468_9ACTN</name>
<dbReference type="AlphaFoldDB" id="A0A7W3J468"/>
<dbReference type="RefSeq" id="WP_182541991.1">
    <property type="nucleotide sequence ID" value="NZ_JACGXA010000003.1"/>
</dbReference>
<dbReference type="EMBL" id="JACGXA010000003">
    <property type="protein sequence ID" value="MBA8805997.1"/>
    <property type="molecule type" value="Genomic_DNA"/>
</dbReference>
<accession>A0A7W3J468</accession>
<evidence type="ECO:0000313" key="2">
    <source>
        <dbReference type="EMBL" id="MBA8805997.1"/>
    </source>
</evidence>
<protein>
    <submittedName>
        <fullName evidence="2">Putative coiled-coil protein SlyX</fullName>
    </submittedName>
</protein>
<proteinExistence type="predicted"/>
<evidence type="ECO:0000256" key="1">
    <source>
        <dbReference type="SAM" id="Coils"/>
    </source>
</evidence>
<evidence type="ECO:0000313" key="3">
    <source>
        <dbReference type="Proteomes" id="UP000580910"/>
    </source>
</evidence>
<reference evidence="2 3" key="1">
    <citation type="submission" date="2020-07" db="EMBL/GenBank/DDBJ databases">
        <title>Sequencing the genomes of 1000 actinobacteria strains.</title>
        <authorList>
            <person name="Klenk H.-P."/>
        </authorList>
    </citation>
    <scope>NUCLEOTIDE SEQUENCE [LARGE SCALE GENOMIC DNA]</scope>
    <source>
        <strain evidence="2 3">DSM 21349</strain>
    </source>
</reference>
<sequence length="149" mass="16178">MTHGLSASAQLLILLGGALAVLAGWLRWVRPKIRNTRRDTVAIRDAILGRDAIVDTITQQELAPALPGIGQRMAHQEAQMQTMTEAVTQLAQTHQQMAEVRAEVKSLAGRVEKLEAGTVERIVTRAESAAAFRAIEAAHNSHPDEVDES</sequence>
<keyword evidence="3" id="KW-1185">Reference proteome</keyword>
<comment type="caution">
    <text evidence="2">The sequence shown here is derived from an EMBL/GenBank/DDBJ whole genome shotgun (WGS) entry which is preliminary data.</text>
</comment>
<organism evidence="2 3">
    <name type="scientific">Nocardioides ginsengisegetis</name>
    <dbReference type="NCBI Taxonomy" id="661491"/>
    <lineage>
        <taxon>Bacteria</taxon>
        <taxon>Bacillati</taxon>
        <taxon>Actinomycetota</taxon>
        <taxon>Actinomycetes</taxon>
        <taxon>Propionibacteriales</taxon>
        <taxon>Nocardioidaceae</taxon>
        <taxon>Nocardioides</taxon>
    </lineage>
</organism>
<keyword evidence="1" id="KW-0175">Coiled coil</keyword>